<accession>A0A380GZU2</accession>
<organism evidence="2 3">
    <name type="scientific">Staphylococcus saccharolyticus</name>
    <dbReference type="NCBI Taxonomy" id="33028"/>
    <lineage>
        <taxon>Bacteria</taxon>
        <taxon>Bacillati</taxon>
        <taxon>Bacillota</taxon>
        <taxon>Bacilli</taxon>
        <taxon>Bacillales</taxon>
        <taxon>Staphylococcaceae</taxon>
        <taxon>Staphylococcus</taxon>
    </lineage>
</organism>
<dbReference type="AlphaFoldDB" id="A0A380GZU2"/>
<reference evidence="2 3" key="1">
    <citation type="submission" date="2018-06" db="EMBL/GenBank/DDBJ databases">
        <authorList>
            <consortium name="Pathogen Informatics"/>
            <person name="Doyle S."/>
        </authorList>
    </citation>
    <scope>NUCLEOTIDE SEQUENCE [LARGE SCALE GENOMIC DNA]</scope>
    <source>
        <strain evidence="2 3">NCTC11807</strain>
    </source>
</reference>
<gene>
    <name evidence="2" type="ORF">NCTC11807_00336</name>
</gene>
<sequence>MFGTHPHVIESVKWVKGKEGNQTLVAYSLGNFLNGQSTGNESNDLLGRIDFQLVKKPTGVHVQNVKWRSMVNHYELANPYNKHSKTKFKVKLLNDYTDKEIQKHGRRYINGMNMTKKRLRDITQSVIDPQFLDDKSF</sequence>
<evidence type="ECO:0000259" key="1">
    <source>
        <dbReference type="Pfam" id="PF09587"/>
    </source>
</evidence>
<name>A0A380GZU2_9STAP</name>
<dbReference type="Pfam" id="PF09587">
    <property type="entry name" value="PGA_cap"/>
    <property type="match status" value="1"/>
</dbReference>
<dbReference type="Proteomes" id="UP000255425">
    <property type="component" value="Unassembled WGS sequence"/>
</dbReference>
<proteinExistence type="predicted"/>
<dbReference type="EMBL" id="UHDZ01000001">
    <property type="protein sequence ID" value="SUM67888.1"/>
    <property type="molecule type" value="Genomic_DNA"/>
</dbReference>
<evidence type="ECO:0000313" key="2">
    <source>
        <dbReference type="EMBL" id="SUM67888.1"/>
    </source>
</evidence>
<protein>
    <submittedName>
        <fullName evidence="2">CapA-related protein</fullName>
    </submittedName>
</protein>
<feature type="domain" description="Capsule synthesis protein CapA" evidence="1">
    <location>
        <begin position="2"/>
        <end position="36"/>
    </location>
</feature>
<dbReference type="InterPro" id="IPR019079">
    <property type="entry name" value="Capsule_synth_CapA"/>
</dbReference>
<keyword evidence="3" id="KW-1185">Reference proteome</keyword>
<evidence type="ECO:0000313" key="3">
    <source>
        <dbReference type="Proteomes" id="UP000255425"/>
    </source>
</evidence>